<dbReference type="EMBL" id="JACGWJ010000028">
    <property type="protein sequence ID" value="KAL0307291.1"/>
    <property type="molecule type" value="Genomic_DNA"/>
</dbReference>
<dbReference type="AlphaFoldDB" id="A0AAW2KKD4"/>
<accession>A0AAW2KKD4</accession>
<proteinExistence type="predicted"/>
<sequence>MDLWKWQTSAFSYYLEFLRLIHVDLFLNETVKESRFHIHLPYFIVIPYCYGKHNPYGLSHGYGRNSFLKIDPRSLSISFCHKLGLEGCHLPNSSNLTFIDLLTPNGSNTLRLVH</sequence>
<reference evidence="1" key="2">
    <citation type="journal article" date="2024" name="Plant">
        <title>Genomic evolution and insights into agronomic trait innovations of Sesamum species.</title>
        <authorList>
            <person name="Miao H."/>
            <person name="Wang L."/>
            <person name="Qu L."/>
            <person name="Liu H."/>
            <person name="Sun Y."/>
            <person name="Le M."/>
            <person name="Wang Q."/>
            <person name="Wei S."/>
            <person name="Zheng Y."/>
            <person name="Lin W."/>
            <person name="Duan Y."/>
            <person name="Cao H."/>
            <person name="Xiong S."/>
            <person name="Wang X."/>
            <person name="Wei L."/>
            <person name="Li C."/>
            <person name="Ma Q."/>
            <person name="Ju M."/>
            <person name="Zhao R."/>
            <person name="Li G."/>
            <person name="Mu C."/>
            <person name="Tian Q."/>
            <person name="Mei H."/>
            <person name="Zhang T."/>
            <person name="Gao T."/>
            <person name="Zhang H."/>
        </authorList>
    </citation>
    <scope>NUCLEOTIDE SEQUENCE</scope>
    <source>
        <strain evidence="1">G02</strain>
    </source>
</reference>
<evidence type="ECO:0008006" key="2">
    <source>
        <dbReference type="Google" id="ProtNLM"/>
    </source>
</evidence>
<organism evidence="1">
    <name type="scientific">Sesamum radiatum</name>
    <name type="common">Black benniseed</name>
    <dbReference type="NCBI Taxonomy" id="300843"/>
    <lineage>
        <taxon>Eukaryota</taxon>
        <taxon>Viridiplantae</taxon>
        <taxon>Streptophyta</taxon>
        <taxon>Embryophyta</taxon>
        <taxon>Tracheophyta</taxon>
        <taxon>Spermatophyta</taxon>
        <taxon>Magnoliopsida</taxon>
        <taxon>eudicotyledons</taxon>
        <taxon>Gunneridae</taxon>
        <taxon>Pentapetalae</taxon>
        <taxon>asterids</taxon>
        <taxon>lamiids</taxon>
        <taxon>Lamiales</taxon>
        <taxon>Pedaliaceae</taxon>
        <taxon>Sesamum</taxon>
    </lineage>
</organism>
<reference evidence="1" key="1">
    <citation type="submission" date="2020-06" db="EMBL/GenBank/DDBJ databases">
        <authorList>
            <person name="Li T."/>
            <person name="Hu X."/>
            <person name="Zhang T."/>
            <person name="Song X."/>
            <person name="Zhang H."/>
            <person name="Dai N."/>
            <person name="Sheng W."/>
            <person name="Hou X."/>
            <person name="Wei L."/>
        </authorList>
    </citation>
    <scope>NUCLEOTIDE SEQUENCE</scope>
    <source>
        <strain evidence="1">G02</strain>
        <tissue evidence="1">Leaf</tissue>
    </source>
</reference>
<protein>
    <recommendedName>
        <fullName evidence="2">Maturase K</fullName>
    </recommendedName>
</protein>
<evidence type="ECO:0000313" key="1">
    <source>
        <dbReference type="EMBL" id="KAL0307291.1"/>
    </source>
</evidence>
<name>A0AAW2KKD4_SESRA</name>
<gene>
    <name evidence="1" type="ORF">Sradi_6146400</name>
</gene>
<comment type="caution">
    <text evidence="1">The sequence shown here is derived from an EMBL/GenBank/DDBJ whole genome shotgun (WGS) entry which is preliminary data.</text>
</comment>